<reference evidence="2" key="1">
    <citation type="submission" date="2018-01" db="EMBL/GenBank/DDBJ databases">
        <title>An insight into the sialome of Amazonian anophelines.</title>
        <authorList>
            <person name="Ribeiro J.M."/>
            <person name="Scarpassa V."/>
            <person name="Calvo E."/>
        </authorList>
    </citation>
    <scope>NUCLEOTIDE SEQUENCE</scope>
</reference>
<accession>A0A2M4DHN0</accession>
<dbReference type="AlphaFoldDB" id="A0A2M4DHN0"/>
<evidence type="ECO:0000256" key="1">
    <source>
        <dbReference type="SAM" id="SignalP"/>
    </source>
</evidence>
<sequence>MFPSATACSFVLIVLSLIHQLVLHPVQHFAAADGKLTSFNDLTLSRGLCIVFSTSNSTWVILSDEGETIAQERYNKSSDLLGGHSHKISSTTGLQSPHHLSAMTLCWKD</sequence>
<protein>
    <submittedName>
        <fullName evidence="2">Putative secreted protein</fullName>
    </submittedName>
</protein>
<dbReference type="EMBL" id="GGFL01012873">
    <property type="protein sequence ID" value="MBW77051.1"/>
    <property type="molecule type" value="Transcribed_RNA"/>
</dbReference>
<evidence type="ECO:0000313" key="2">
    <source>
        <dbReference type="EMBL" id="MBW77051.1"/>
    </source>
</evidence>
<name>A0A2M4DHN0_ANODA</name>
<proteinExistence type="predicted"/>
<keyword evidence="1" id="KW-0732">Signal</keyword>
<organism evidence="2">
    <name type="scientific">Anopheles darlingi</name>
    <name type="common">Mosquito</name>
    <dbReference type="NCBI Taxonomy" id="43151"/>
    <lineage>
        <taxon>Eukaryota</taxon>
        <taxon>Metazoa</taxon>
        <taxon>Ecdysozoa</taxon>
        <taxon>Arthropoda</taxon>
        <taxon>Hexapoda</taxon>
        <taxon>Insecta</taxon>
        <taxon>Pterygota</taxon>
        <taxon>Neoptera</taxon>
        <taxon>Endopterygota</taxon>
        <taxon>Diptera</taxon>
        <taxon>Nematocera</taxon>
        <taxon>Culicoidea</taxon>
        <taxon>Culicidae</taxon>
        <taxon>Anophelinae</taxon>
        <taxon>Anopheles</taxon>
    </lineage>
</organism>
<feature type="signal peptide" evidence="1">
    <location>
        <begin position="1"/>
        <end position="23"/>
    </location>
</feature>
<feature type="chain" id="PRO_5014831205" evidence="1">
    <location>
        <begin position="24"/>
        <end position="109"/>
    </location>
</feature>